<sequence length="392" mass="44225">MDLQILFWVIVVGVIGYLVTRSILHHLALKRLGWKWVNHPDLRITVGLNHSPFGLGLNRTVKDQVVGRSHGGVPFQAFRYGSDFWKDRNHIVCVSLPHSMPPFYRFTATSPLPGIGGPHPSDGTQTMLFFDQDYGGAVAAAIGPFLSELDARQLTIDHDQLVMFGVKSDLKSLEAAVELLVRIQAAIASSPAVSHEYESAPLHVSFTDHPDWQYTDCDNSLLNRLPLELGGYDHEVVNIVQSLGGPITFIRVTHNWKTRNAKNEWSSTREHTEHFCSFGIGFNFIPVSVNMGRGRAQKFESIEFNERFKVRCPSARFASDVFHQRQIEHLLRTSPAGFAITPEGNIQVTDGEWLPEQIGAMLVFFQEFFGWIPDFVWQELGAWPRPVPKRRG</sequence>
<evidence type="ECO:0000313" key="4">
    <source>
        <dbReference type="Proteomes" id="UP000273044"/>
    </source>
</evidence>
<reference evidence="2" key="2">
    <citation type="submission" date="2021-03" db="EMBL/GenBank/DDBJ databases">
        <title>Human Oral Microbial Genomes.</title>
        <authorList>
            <person name="Johnston C.D."/>
            <person name="Chen T."/>
            <person name="Dewhirst F.E."/>
        </authorList>
    </citation>
    <scope>NUCLEOTIDE SEQUENCE</scope>
    <source>
        <strain evidence="2">F0714</strain>
    </source>
</reference>
<keyword evidence="1" id="KW-0472">Membrane</keyword>
<dbReference type="Proteomes" id="UP000677180">
    <property type="component" value="Chromosome"/>
</dbReference>
<dbReference type="AlphaFoldDB" id="A0A3N4D4I1"/>
<accession>A0A3N4D4I1</accession>
<name>A0A3N4D4I1_9ACTN</name>
<feature type="transmembrane region" description="Helical" evidence="1">
    <location>
        <begin position="6"/>
        <end position="24"/>
    </location>
</feature>
<evidence type="ECO:0000256" key="1">
    <source>
        <dbReference type="SAM" id="Phobius"/>
    </source>
</evidence>
<dbReference type="OMA" id="EYLMASS"/>
<dbReference type="Proteomes" id="UP000273044">
    <property type="component" value="Chromosome"/>
</dbReference>
<keyword evidence="1" id="KW-1133">Transmembrane helix</keyword>
<dbReference type="OrthoDB" id="190895at2"/>
<gene>
    <name evidence="2" type="ORF">J5A53_05530</name>
    <name evidence="3" type="ORF">NCTC12967_02015</name>
</gene>
<protein>
    <submittedName>
        <fullName evidence="3">Uncharacterized protein</fullName>
    </submittedName>
</protein>
<dbReference type="EMBL" id="LR134406">
    <property type="protein sequence ID" value="VEH70709.1"/>
    <property type="molecule type" value="Genomic_DNA"/>
</dbReference>
<organism evidence="3 4">
    <name type="scientific">Arachnia propionica</name>
    <dbReference type="NCBI Taxonomy" id="1750"/>
    <lineage>
        <taxon>Bacteria</taxon>
        <taxon>Bacillati</taxon>
        <taxon>Actinomycetota</taxon>
        <taxon>Actinomycetes</taxon>
        <taxon>Propionibacteriales</taxon>
        <taxon>Propionibacteriaceae</taxon>
        <taxon>Arachnia</taxon>
    </lineage>
</organism>
<dbReference type="GeneID" id="64407467"/>
<reference evidence="3 4" key="1">
    <citation type="submission" date="2018-12" db="EMBL/GenBank/DDBJ databases">
        <authorList>
            <consortium name="Pathogen Informatics"/>
        </authorList>
    </citation>
    <scope>NUCLEOTIDE SEQUENCE [LARGE SCALE GENOMIC DNA]</scope>
    <source>
        <strain evidence="3 4">NCTC12967</strain>
    </source>
</reference>
<evidence type="ECO:0000313" key="3">
    <source>
        <dbReference type="EMBL" id="VEH70709.1"/>
    </source>
</evidence>
<proteinExistence type="predicted"/>
<keyword evidence="4" id="KW-1185">Reference proteome</keyword>
<dbReference type="EMBL" id="CP072385">
    <property type="protein sequence ID" value="QUC12151.1"/>
    <property type="molecule type" value="Genomic_DNA"/>
</dbReference>
<dbReference type="RefSeq" id="WP_014847064.1">
    <property type="nucleotide sequence ID" value="NZ_CAURRE010000017.1"/>
</dbReference>
<keyword evidence="1" id="KW-0812">Transmembrane</keyword>
<evidence type="ECO:0000313" key="2">
    <source>
        <dbReference type="EMBL" id="QUC12151.1"/>
    </source>
</evidence>